<proteinExistence type="predicted"/>
<dbReference type="EMBL" id="MT143786">
    <property type="protein sequence ID" value="QJB02471.1"/>
    <property type="molecule type" value="Genomic_DNA"/>
</dbReference>
<name>A0A6M3M3P6_9ZZZZ</name>
<dbReference type="AlphaFoldDB" id="A0A6M3M3P6"/>
<gene>
    <name evidence="1" type="ORF">MM171B01249_0001</name>
</gene>
<protein>
    <submittedName>
        <fullName evidence="1">Uncharacterized protein</fullName>
    </submittedName>
</protein>
<accession>A0A6M3M3P6</accession>
<evidence type="ECO:0000313" key="1">
    <source>
        <dbReference type="EMBL" id="QJB02471.1"/>
    </source>
</evidence>
<reference evidence="1" key="1">
    <citation type="submission" date="2020-03" db="EMBL/GenBank/DDBJ databases">
        <title>The deep terrestrial virosphere.</title>
        <authorList>
            <person name="Holmfeldt K."/>
            <person name="Nilsson E."/>
            <person name="Simone D."/>
            <person name="Lopez-Fernandez M."/>
            <person name="Wu X."/>
            <person name="de Brujin I."/>
            <person name="Lundin D."/>
            <person name="Andersson A."/>
            <person name="Bertilsson S."/>
            <person name="Dopson M."/>
        </authorList>
    </citation>
    <scope>NUCLEOTIDE SEQUENCE</scope>
    <source>
        <strain evidence="1">MM171B01249</strain>
    </source>
</reference>
<sequence length="121" mass="13662">MSKKIGDKTEPEFWDSIEIKLNIDGVVHDFSGWQAALVREFLIYGAAMTVDGAYDYVTAGGVFGVGIKPMTEFLFKMCDEGILKQSKEPSVKDPDQERLILSSALQPDQFLYQIIIHREDE</sequence>
<organism evidence="1">
    <name type="scientific">viral metagenome</name>
    <dbReference type="NCBI Taxonomy" id="1070528"/>
    <lineage>
        <taxon>unclassified sequences</taxon>
        <taxon>metagenomes</taxon>
        <taxon>organismal metagenomes</taxon>
    </lineage>
</organism>